<dbReference type="Proteomes" id="UP001301216">
    <property type="component" value="Unassembled WGS sequence"/>
</dbReference>
<reference evidence="3 4" key="1">
    <citation type="submission" date="2022-11" db="EMBL/GenBank/DDBJ databases">
        <title>Brucella sp. YY2X, whole genome shotgun sequencing project.</title>
        <authorList>
            <person name="Yang Y."/>
        </authorList>
    </citation>
    <scope>NUCLEOTIDE SEQUENCE [LARGE SCALE GENOMIC DNA]</scope>
    <source>
        <strain evidence="3 4">YY2X</strain>
    </source>
</reference>
<protein>
    <submittedName>
        <fullName evidence="3">SH3 domain-containing protein</fullName>
    </submittedName>
</protein>
<evidence type="ECO:0000259" key="2">
    <source>
        <dbReference type="SMART" id="SM00287"/>
    </source>
</evidence>
<evidence type="ECO:0000313" key="3">
    <source>
        <dbReference type="EMBL" id="MCX2695466.1"/>
    </source>
</evidence>
<dbReference type="InterPro" id="IPR003646">
    <property type="entry name" value="SH3-like_bac-type"/>
</dbReference>
<feature type="chain" id="PRO_5046232430" evidence="1">
    <location>
        <begin position="31"/>
        <end position="222"/>
    </location>
</feature>
<name>A0ABT3QIQ2_9HYPH</name>
<dbReference type="EMBL" id="JAPHAV010000001">
    <property type="protein sequence ID" value="MCX2695466.1"/>
    <property type="molecule type" value="Genomic_DNA"/>
</dbReference>
<keyword evidence="4" id="KW-1185">Reference proteome</keyword>
<organism evidence="3 4">
    <name type="scientific">Ochrobactrum chromiisoli</name>
    <dbReference type="NCBI Taxonomy" id="2993941"/>
    <lineage>
        <taxon>Bacteria</taxon>
        <taxon>Pseudomonadati</taxon>
        <taxon>Pseudomonadota</taxon>
        <taxon>Alphaproteobacteria</taxon>
        <taxon>Hyphomicrobiales</taxon>
        <taxon>Brucellaceae</taxon>
        <taxon>Brucella/Ochrobactrum group</taxon>
        <taxon>Ochrobactrum</taxon>
    </lineage>
</organism>
<keyword evidence="1" id="KW-0732">Signal</keyword>
<sequence length="222" mass="24301">MFLFKKRLNKKLVRAFIFSSVLFVPAVAFAVPATVTATVNVRSGPGVNYGRLAALPVGLRVDAGPCRGRWCQVNSGGYRGWVSARFISFGGYVRGPVYPNRAYLNPVDPYSAYPSGYYPSGSSTTVIIGGGGWGPGYGWDRGWTSGWPPYWGWRGGHGAYPGWRHGWGPRYDPYAGSHRGWNPAWGVGPARGPHWSGRTAPYRIGTGVRPQFGNMRPYHSGR</sequence>
<evidence type="ECO:0000313" key="4">
    <source>
        <dbReference type="Proteomes" id="UP001301216"/>
    </source>
</evidence>
<dbReference type="RefSeq" id="WP_265982635.1">
    <property type="nucleotide sequence ID" value="NZ_JAPHAV010000001.1"/>
</dbReference>
<evidence type="ECO:0000256" key="1">
    <source>
        <dbReference type="SAM" id="SignalP"/>
    </source>
</evidence>
<gene>
    <name evidence="3" type="ORF">OPR82_01590</name>
</gene>
<feature type="domain" description="SH3b" evidence="2">
    <location>
        <begin position="30"/>
        <end position="90"/>
    </location>
</feature>
<accession>A0ABT3QIQ2</accession>
<comment type="caution">
    <text evidence="3">The sequence shown here is derived from an EMBL/GenBank/DDBJ whole genome shotgun (WGS) entry which is preliminary data.</text>
</comment>
<dbReference type="Gene3D" id="2.30.30.40">
    <property type="entry name" value="SH3 Domains"/>
    <property type="match status" value="1"/>
</dbReference>
<proteinExistence type="predicted"/>
<dbReference type="SMART" id="SM00287">
    <property type="entry name" value="SH3b"/>
    <property type="match status" value="1"/>
</dbReference>
<feature type="signal peptide" evidence="1">
    <location>
        <begin position="1"/>
        <end position="30"/>
    </location>
</feature>
<dbReference type="Pfam" id="PF08239">
    <property type="entry name" value="SH3_3"/>
    <property type="match status" value="1"/>
</dbReference>